<dbReference type="AlphaFoldDB" id="A0A2T0PS59"/>
<keyword evidence="3" id="KW-0812">Transmembrane</keyword>
<evidence type="ECO:0000256" key="3">
    <source>
        <dbReference type="SAM" id="Phobius"/>
    </source>
</evidence>
<dbReference type="Gene3D" id="3.40.190.10">
    <property type="entry name" value="Periplasmic binding protein-like II"/>
    <property type="match status" value="2"/>
</dbReference>
<keyword evidence="3" id="KW-0472">Membrane</keyword>
<dbReference type="RefSeq" id="WP_106253655.1">
    <property type="nucleotide sequence ID" value="NZ_PVZC01000014.1"/>
</dbReference>
<dbReference type="Pfam" id="PF12849">
    <property type="entry name" value="PBP_like_2"/>
    <property type="match status" value="1"/>
</dbReference>
<organism evidence="5 6">
    <name type="scientific">Allonocardiopsis opalescens</name>
    <dbReference type="NCBI Taxonomy" id="1144618"/>
    <lineage>
        <taxon>Bacteria</taxon>
        <taxon>Bacillati</taxon>
        <taxon>Actinomycetota</taxon>
        <taxon>Actinomycetes</taxon>
        <taxon>Streptosporangiales</taxon>
        <taxon>Allonocardiopsis</taxon>
    </lineage>
</organism>
<name>A0A2T0PS59_9ACTN</name>
<feature type="domain" description="PBP" evidence="4">
    <location>
        <begin position="38"/>
        <end position="358"/>
    </location>
</feature>
<dbReference type="Proteomes" id="UP000237846">
    <property type="component" value="Unassembled WGS sequence"/>
</dbReference>
<dbReference type="PANTHER" id="PTHR42996:SF1">
    <property type="entry name" value="PHOSPHATE-BINDING PROTEIN PSTS"/>
    <property type="match status" value="1"/>
</dbReference>
<evidence type="ECO:0000313" key="6">
    <source>
        <dbReference type="Proteomes" id="UP000237846"/>
    </source>
</evidence>
<evidence type="ECO:0000256" key="1">
    <source>
        <dbReference type="ARBA" id="ARBA00008725"/>
    </source>
</evidence>
<dbReference type="CDD" id="cd13565">
    <property type="entry name" value="PBP2_PstS"/>
    <property type="match status" value="1"/>
</dbReference>
<feature type="compositionally biased region" description="Polar residues" evidence="2">
    <location>
        <begin position="404"/>
        <end position="414"/>
    </location>
</feature>
<reference evidence="5 6" key="1">
    <citation type="submission" date="2018-03" db="EMBL/GenBank/DDBJ databases">
        <title>Genomic Encyclopedia of Archaeal and Bacterial Type Strains, Phase II (KMG-II): from individual species to whole genera.</title>
        <authorList>
            <person name="Goeker M."/>
        </authorList>
    </citation>
    <scope>NUCLEOTIDE SEQUENCE [LARGE SCALE GENOMIC DNA]</scope>
    <source>
        <strain evidence="5 6">DSM 45601</strain>
    </source>
</reference>
<dbReference type="InterPro" id="IPR024370">
    <property type="entry name" value="PBP_domain"/>
</dbReference>
<evidence type="ECO:0000256" key="2">
    <source>
        <dbReference type="SAM" id="MobiDB-lite"/>
    </source>
</evidence>
<accession>A0A2T0PS59</accession>
<feature type="transmembrane region" description="Helical" evidence="3">
    <location>
        <begin position="547"/>
        <end position="565"/>
    </location>
</feature>
<protein>
    <submittedName>
        <fullName evidence="5">Phosphate ABC transporter substrate-binding protein (PhoT family)</fullName>
    </submittedName>
</protein>
<comment type="similarity">
    <text evidence="1">Belongs to the PstS family.</text>
</comment>
<feature type="region of interest" description="Disordered" evidence="2">
    <location>
        <begin position="404"/>
        <end position="521"/>
    </location>
</feature>
<comment type="caution">
    <text evidence="5">The sequence shown here is derived from an EMBL/GenBank/DDBJ whole genome shotgun (WGS) entry which is preliminary data.</text>
</comment>
<evidence type="ECO:0000259" key="4">
    <source>
        <dbReference type="Pfam" id="PF12849"/>
    </source>
</evidence>
<dbReference type="PANTHER" id="PTHR42996">
    <property type="entry name" value="PHOSPHATE-BINDING PROTEIN PSTS"/>
    <property type="match status" value="1"/>
</dbReference>
<keyword evidence="3" id="KW-1133">Transmembrane helix</keyword>
<gene>
    <name evidence="5" type="ORF">CLV72_11421</name>
</gene>
<dbReference type="EMBL" id="PVZC01000014">
    <property type="protein sequence ID" value="PRX91739.1"/>
    <property type="molecule type" value="Genomic_DNA"/>
</dbReference>
<proteinExistence type="inferred from homology"/>
<evidence type="ECO:0000313" key="5">
    <source>
        <dbReference type="EMBL" id="PRX91739.1"/>
    </source>
</evidence>
<dbReference type="SUPFAM" id="SSF53850">
    <property type="entry name" value="Periplasmic binding protein-like II"/>
    <property type="match status" value="1"/>
</dbReference>
<dbReference type="OrthoDB" id="9801510at2"/>
<dbReference type="InterPro" id="IPR050962">
    <property type="entry name" value="Phosphate-bind_PstS"/>
</dbReference>
<sequence length="575" mass="59851">MPTSTRPGARPAPPRRHSPLRAFAVLAVLALLGVTVPPAAADTSYTRISGAGSTWSQNMVDQWVRNVRANYGMVVDFSGTGSSDGRNQFRNGTVQFAVSEIPYGLRDGQNVDSPPNRDYAYMPIVAGGTAFMYNLRIGSRRVTNLRLSGEVIARIFTRDITRWNDPAIAEDNPGLNLPATPITPVVRSDGSGTSAQFTTWLETEHRGIWQDYCAQTGLNPCTQTSNYPTVNGMVAQSGSLGVSGYVSRNNAVGSITYVEYSYALNTGFPVAKVLNAQDYYVEPTAEYVAVGLLRARINEDPNSSAYLTQDLRNVYRHNDRRAYPLSSYSYMILPTSTETGFTQAHGRTLGAFADYFLCEGQRQAGVLGYSPLPINLVEAGFDQIERIPGADVENVNIASCNNPTFSSDGSNTLAENAPQPPDCDRRGPTQCASGTGGAEEETPVDNSGGGGGGGGDNGGGGGGGGDNGGGGGGGGGGQDSDGDGIPDSEDPDPDSAASGDPLAGGGAVDPETGEVIGGDGLGAGGQPVAGIPVSLMADSGWGLRHTLMLLAGVSLIALVVGPPLVSRLVTARRRS</sequence>
<feature type="compositionally biased region" description="Gly residues" evidence="2">
    <location>
        <begin position="447"/>
        <end position="479"/>
    </location>
</feature>
<feature type="compositionally biased region" description="Acidic residues" evidence="2">
    <location>
        <begin position="480"/>
        <end position="493"/>
    </location>
</feature>
<keyword evidence="6" id="KW-1185">Reference proteome</keyword>